<comment type="caution">
    <text evidence="15">The sequence shown here is derived from an EMBL/GenBank/DDBJ whole genome shotgun (WGS) entry which is preliminary data.</text>
</comment>
<keyword evidence="16" id="KW-1185">Reference proteome</keyword>
<comment type="catalytic activity">
    <reaction evidence="1">
        <text>ATP + protein L-histidine = ADP + protein N-phospho-L-histidine.</text>
        <dbReference type="EC" id="2.7.13.3"/>
    </reaction>
</comment>
<dbReference type="GO" id="GO:0000155">
    <property type="term" value="F:phosphorelay sensor kinase activity"/>
    <property type="evidence" value="ECO:0007669"/>
    <property type="project" value="InterPro"/>
</dbReference>
<dbReference type="PROSITE" id="PS50109">
    <property type="entry name" value="HIS_KIN"/>
    <property type="match status" value="1"/>
</dbReference>
<evidence type="ECO:0000256" key="8">
    <source>
        <dbReference type="ARBA" id="ARBA00022989"/>
    </source>
</evidence>
<evidence type="ECO:0000256" key="11">
    <source>
        <dbReference type="SAM" id="MobiDB-lite"/>
    </source>
</evidence>
<feature type="region of interest" description="Disordered" evidence="11">
    <location>
        <begin position="471"/>
        <end position="500"/>
    </location>
</feature>
<comment type="subcellular location">
    <subcellularLocation>
        <location evidence="2">Cell membrane</location>
    </subcellularLocation>
</comment>
<dbReference type="InterPro" id="IPR050428">
    <property type="entry name" value="TCS_sensor_his_kinase"/>
</dbReference>
<evidence type="ECO:0000256" key="12">
    <source>
        <dbReference type="SAM" id="Phobius"/>
    </source>
</evidence>
<dbReference type="SUPFAM" id="SSF55874">
    <property type="entry name" value="ATPase domain of HSP90 chaperone/DNA topoisomerase II/histidine kinase"/>
    <property type="match status" value="1"/>
</dbReference>
<proteinExistence type="predicted"/>
<dbReference type="PANTHER" id="PTHR45436">
    <property type="entry name" value="SENSOR HISTIDINE KINASE YKOH"/>
    <property type="match status" value="1"/>
</dbReference>
<sequence length="500" mass="52831">MTTEPTPPPPSRAGLSVRTRITAAVALLVTVALAGAGLIVYWVEGRALDESLQGEVEQELDEFVALQRTGDFTTVRDLLEGFLTRNVPADGELLVGWVGDGTLVQYPKDDLVDSPSFQEAVSSLVVDGGTTYLDTDRGEVRITAQPVAQGSQRGALLVVTYLSEDRSELGQTMRTYTLVALLSAVLVTATAAWVSGRLLRPLRTLHQAADTITATDLSRRLPERGNDDITALTRTVNGMLDRLEHAFAGQRQFLDDAGHELRTPLTVLRGHLELLDTGNPQEVAETRALLLDEVDRMARLVGDLIVLAKSDRPDFLEPGATDPSALLAAVLTKASALGERHWVLEASPTLPAELVLDGQRVTQALLALADNAVKHTSPGGRIAIGATVVDSTLHCWVQDDGAGIAPGDEARIFGRFGRAVVHAGDEGFGLGLSIVAAIAQAHGGTAYVDRSAPGPGARLAVDVPAVLPVVLPPPAPTPPPADAGDPGDPEQTQVLTWPTS</sequence>
<dbReference type="Pfam" id="PF02518">
    <property type="entry name" value="HATPase_c"/>
    <property type="match status" value="1"/>
</dbReference>
<feature type="transmembrane region" description="Helical" evidence="12">
    <location>
        <begin position="176"/>
        <end position="194"/>
    </location>
</feature>
<organism evidence="15 16">
    <name type="scientific">Nocardioides kongjuensis</name>
    <dbReference type="NCBI Taxonomy" id="349522"/>
    <lineage>
        <taxon>Bacteria</taxon>
        <taxon>Bacillati</taxon>
        <taxon>Actinomycetota</taxon>
        <taxon>Actinomycetes</taxon>
        <taxon>Propionibacteriales</taxon>
        <taxon>Nocardioidaceae</taxon>
        <taxon>Nocardioides</taxon>
    </lineage>
</organism>
<dbReference type="SUPFAM" id="SSF47384">
    <property type="entry name" value="Homodimeric domain of signal transducing histidine kinase"/>
    <property type="match status" value="1"/>
</dbReference>
<dbReference type="SUPFAM" id="SSF158472">
    <property type="entry name" value="HAMP domain-like"/>
    <property type="match status" value="1"/>
</dbReference>
<evidence type="ECO:0000256" key="1">
    <source>
        <dbReference type="ARBA" id="ARBA00000085"/>
    </source>
</evidence>
<dbReference type="Pfam" id="PF00512">
    <property type="entry name" value="HisKA"/>
    <property type="match status" value="1"/>
</dbReference>
<dbReference type="GO" id="GO:0005886">
    <property type="term" value="C:plasma membrane"/>
    <property type="evidence" value="ECO:0007669"/>
    <property type="project" value="UniProtKB-SubCell"/>
</dbReference>
<evidence type="ECO:0000256" key="9">
    <source>
        <dbReference type="ARBA" id="ARBA00023012"/>
    </source>
</evidence>
<dbReference type="CDD" id="cd00075">
    <property type="entry name" value="HATPase"/>
    <property type="match status" value="1"/>
</dbReference>
<feature type="compositionally biased region" description="Pro residues" evidence="11">
    <location>
        <begin position="471"/>
        <end position="481"/>
    </location>
</feature>
<dbReference type="SMART" id="SM00304">
    <property type="entry name" value="HAMP"/>
    <property type="match status" value="1"/>
</dbReference>
<dbReference type="AlphaFoldDB" id="A0A852RR04"/>
<evidence type="ECO:0000256" key="3">
    <source>
        <dbReference type="ARBA" id="ARBA00012438"/>
    </source>
</evidence>
<gene>
    <name evidence="15" type="ORF">BJ958_000598</name>
</gene>
<feature type="compositionally biased region" description="Polar residues" evidence="11">
    <location>
        <begin position="490"/>
        <end position="500"/>
    </location>
</feature>
<feature type="transmembrane region" description="Helical" evidence="12">
    <location>
        <begin position="20"/>
        <end position="43"/>
    </location>
</feature>
<keyword evidence="7 15" id="KW-0418">Kinase</keyword>
<dbReference type="Gene3D" id="3.30.565.10">
    <property type="entry name" value="Histidine kinase-like ATPase, C-terminal domain"/>
    <property type="match status" value="1"/>
</dbReference>
<dbReference type="SMART" id="SM00388">
    <property type="entry name" value="HisKA"/>
    <property type="match status" value="1"/>
</dbReference>
<dbReference type="EC" id="2.7.13.3" evidence="3"/>
<dbReference type="Proteomes" id="UP000582231">
    <property type="component" value="Unassembled WGS sequence"/>
</dbReference>
<dbReference type="InterPro" id="IPR004358">
    <property type="entry name" value="Sig_transdc_His_kin-like_C"/>
</dbReference>
<evidence type="ECO:0000259" key="14">
    <source>
        <dbReference type="PROSITE" id="PS50885"/>
    </source>
</evidence>
<dbReference type="Gene3D" id="1.10.287.130">
    <property type="match status" value="1"/>
</dbReference>
<dbReference type="PROSITE" id="PS50885">
    <property type="entry name" value="HAMP"/>
    <property type="match status" value="1"/>
</dbReference>
<dbReference type="CDD" id="cd00082">
    <property type="entry name" value="HisKA"/>
    <property type="match status" value="1"/>
</dbReference>
<evidence type="ECO:0000256" key="7">
    <source>
        <dbReference type="ARBA" id="ARBA00022777"/>
    </source>
</evidence>
<protein>
    <recommendedName>
        <fullName evidence="3">histidine kinase</fullName>
        <ecNumber evidence="3">2.7.13.3</ecNumber>
    </recommendedName>
</protein>
<dbReference type="EMBL" id="JACCBF010000001">
    <property type="protein sequence ID" value="NYD29052.1"/>
    <property type="molecule type" value="Genomic_DNA"/>
</dbReference>
<evidence type="ECO:0000256" key="10">
    <source>
        <dbReference type="ARBA" id="ARBA00023136"/>
    </source>
</evidence>
<feature type="domain" description="Histidine kinase" evidence="13">
    <location>
        <begin position="256"/>
        <end position="467"/>
    </location>
</feature>
<dbReference type="Gene3D" id="6.10.340.10">
    <property type="match status" value="1"/>
</dbReference>
<keyword evidence="9" id="KW-0902">Two-component regulatory system</keyword>
<dbReference type="InterPro" id="IPR003661">
    <property type="entry name" value="HisK_dim/P_dom"/>
</dbReference>
<evidence type="ECO:0000256" key="5">
    <source>
        <dbReference type="ARBA" id="ARBA00022679"/>
    </source>
</evidence>
<evidence type="ECO:0000256" key="4">
    <source>
        <dbReference type="ARBA" id="ARBA00022553"/>
    </source>
</evidence>
<keyword evidence="6 12" id="KW-0812">Transmembrane</keyword>
<evidence type="ECO:0000313" key="15">
    <source>
        <dbReference type="EMBL" id="NYD29052.1"/>
    </source>
</evidence>
<reference evidence="15 16" key="1">
    <citation type="submission" date="2020-07" db="EMBL/GenBank/DDBJ databases">
        <title>Sequencing the genomes of 1000 actinobacteria strains.</title>
        <authorList>
            <person name="Klenk H.-P."/>
        </authorList>
    </citation>
    <scope>NUCLEOTIDE SEQUENCE [LARGE SCALE GENOMIC DNA]</scope>
    <source>
        <strain evidence="15 16">DSM 19082</strain>
    </source>
</reference>
<dbReference type="InterPro" id="IPR036097">
    <property type="entry name" value="HisK_dim/P_sf"/>
</dbReference>
<evidence type="ECO:0000259" key="13">
    <source>
        <dbReference type="PROSITE" id="PS50109"/>
    </source>
</evidence>
<dbReference type="PRINTS" id="PR00344">
    <property type="entry name" value="BCTRLSENSOR"/>
</dbReference>
<dbReference type="Pfam" id="PF00672">
    <property type="entry name" value="HAMP"/>
    <property type="match status" value="1"/>
</dbReference>
<dbReference type="PANTHER" id="PTHR45436:SF5">
    <property type="entry name" value="SENSOR HISTIDINE KINASE TRCS"/>
    <property type="match status" value="1"/>
</dbReference>
<dbReference type="SMART" id="SM00387">
    <property type="entry name" value="HATPase_c"/>
    <property type="match status" value="1"/>
</dbReference>
<dbReference type="InterPro" id="IPR003594">
    <property type="entry name" value="HATPase_dom"/>
</dbReference>
<keyword evidence="4" id="KW-0597">Phosphoprotein</keyword>
<keyword evidence="8 12" id="KW-1133">Transmembrane helix</keyword>
<evidence type="ECO:0000256" key="6">
    <source>
        <dbReference type="ARBA" id="ARBA00022692"/>
    </source>
</evidence>
<feature type="domain" description="HAMP" evidence="14">
    <location>
        <begin position="196"/>
        <end position="248"/>
    </location>
</feature>
<dbReference type="InterPro" id="IPR036890">
    <property type="entry name" value="HATPase_C_sf"/>
</dbReference>
<dbReference type="FunFam" id="1.10.287.130:FF:000001">
    <property type="entry name" value="Two-component sensor histidine kinase"/>
    <property type="match status" value="1"/>
</dbReference>
<dbReference type="CDD" id="cd06225">
    <property type="entry name" value="HAMP"/>
    <property type="match status" value="1"/>
</dbReference>
<name>A0A852RR04_9ACTN</name>
<keyword evidence="10 12" id="KW-0472">Membrane</keyword>
<accession>A0A852RR04</accession>
<evidence type="ECO:0000256" key="2">
    <source>
        <dbReference type="ARBA" id="ARBA00004236"/>
    </source>
</evidence>
<keyword evidence="5" id="KW-0808">Transferase</keyword>
<dbReference type="RefSeq" id="WP_179729952.1">
    <property type="nucleotide sequence ID" value="NZ_BAABEF010000001.1"/>
</dbReference>
<dbReference type="InterPro" id="IPR003660">
    <property type="entry name" value="HAMP_dom"/>
</dbReference>
<dbReference type="InterPro" id="IPR005467">
    <property type="entry name" value="His_kinase_dom"/>
</dbReference>
<evidence type="ECO:0000313" key="16">
    <source>
        <dbReference type="Proteomes" id="UP000582231"/>
    </source>
</evidence>